<evidence type="ECO:0000256" key="1">
    <source>
        <dbReference type="ARBA" id="ARBA00008748"/>
    </source>
</evidence>
<evidence type="ECO:0000313" key="9">
    <source>
        <dbReference type="EMBL" id="KIO45549.1"/>
    </source>
</evidence>
<comment type="pathway">
    <text evidence="6">Metabolic intermediate biosynthesis; acetyl-CoA biosynthesis; acetyl-CoA from acetate: step 1/2.</text>
</comment>
<feature type="binding site" evidence="6">
    <location>
        <position position="7"/>
    </location>
    <ligand>
        <name>Mg(2+)</name>
        <dbReference type="ChEBI" id="CHEBI:18420"/>
    </ligand>
</feature>
<dbReference type="Gene3D" id="3.30.420.40">
    <property type="match status" value="2"/>
</dbReference>
<evidence type="ECO:0000313" key="10">
    <source>
        <dbReference type="Proteomes" id="UP000031937"/>
    </source>
</evidence>
<evidence type="ECO:0000256" key="6">
    <source>
        <dbReference type="HAMAP-Rule" id="MF_00020"/>
    </source>
</evidence>
<keyword evidence="11" id="KW-1185">Reference proteome</keyword>
<dbReference type="InterPro" id="IPR043129">
    <property type="entry name" value="ATPase_NBD"/>
</dbReference>
<comment type="similarity">
    <text evidence="1 6 7">Belongs to the acetokinase family.</text>
</comment>
<dbReference type="GO" id="GO:0006083">
    <property type="term" value="P:acetate metabolic process"/>
    <property type="evidence" value="ECO:0007669"/>
    <property type="project" value="TreeGrafter"/>
</dbReference>
<keyword evidence="3 6" id="KW-0547">Nucleotide-binding</keyword>
<dbReference type="AlphaFoldDB" id="A0A0C3RI44"/>
<dbReference type="HAMAP" id="MF_00020">
    <property type="entry name" value="Acetate_kinase"/>
    <property type="match status" value="1"/>
</dbReference>
<dbReference type="GO" id="GO:0005524">
    <property type="term" value="F:ATP binding"/>
    <property type="evidence" value="ECO:0007669"/>
    <property type="project" value="UniProtKB-KW"/>
</dbReference>
<dbReference type="InterPro" id="IPR000890">
    <property type="entry name" value="Aliphatic_acid_kin_short-chain"/>
</dbReference>
<keyword evidence="4 6" id="KW-0418">Kinase</keyword>
<dbReference type="GO" id="GO:0006085">
    <property type="term" value="P:acetyl-CoA biosynthetic process"/>
    <property type="evidence" value="ECO:0007669"/>
    <property type="project" value="UniProtKB-UniRule"/>
</dbReference>
<comment type="function">
    <text evidence="6">Catalyzes the formation of acetyl phosphate from acetate and ATP. Can also catalyze the reverse reaction.</text>
</comment>
<reference evidence="8 10" key="2">
    <citation type="submission" date="2014-07" db="EMBL/GenBank/DDBJ databases">
        <title>Porphyromonadaceae bacterium OUH 334697 = ATCC BAA-2682 = DSM 28341 draft genome.</title>
        <authorList>
            <person name="Sydenham T.V."/>
            <person name="Hasman H."/>
            <person name="Justesen U.S."/>
        </authorList>
    </citation>
    <scope>NUCLEOTIDE SEQUENCE [LARGE SCALE GENOMIC DNA]</scope>
    <source>
        <strain evidence="8 10">OUH 334697</strain>
    </source>
</reference>
<organism evidence="9 11">
    <name type="scientific">Sanguibacteroides justesenii</name>
    <dbReference type="NCBI Taxonomy" id="1547597"/>
    <lineage>
        <taxon>Bacteria</taxon>
        <taxon>Pseudomonadati</taxon>
        <taxon>Bacteroidota</taxon>
        <taxon>Bacteroidia</taxon>
        <taxon>Bacteroidales</taxon>
        <taxon>Porphyromonadaceae</taxon>
        <taxon>Sanguibacteroides</taxon>
    </lineage>
</organism>
<dbReference type="EMBL" id="JPIT01000031">
    <property type="protein sequence ID" value="KIO43371.1"/>
    <property type="molecule type" value="Genomic_DNA"/>
</dbReference>
<dbReference type="GO" id="GO:0008776">
    <property type="term" value="F:acetate kinase activity"/>
    <property type="evidence" value="ECO:0007669"/>
    <property type="project" value="UniProtKB-UniRule"/>
</dbReference>
<feature type="binding site" evidence="6">
    <location>
        <begin position="332"/>
        <end position="336"/>
    </location>
    <ligand>
        <name>ATP</name>
        <dbReference type="ChEBI" id="CHEBI:30616"/>
    </ligand>
</feature>
<dbReference type="InterPro" id="IPR004372">
    <property type="entry name" value="Ac/propionate_kinase"/>
</dbReference>
<name>A0A0C3RI44_9PORP</name>
<comment type="cofactor">
    <cofactor evidence="6">
        <name>Mg(2+)</name>
        <dbReference type="ChEBI" id="CHEBI:18420"/>
    </cofactor>
    <cofactor evidence="6">
        <name>Mn(2+)</name>
        <dbReference type="ChEBI" id="CHEBI:29035"/>
    </cofactor>
    <text evidence="6">Mg(2+). Can also accept Mn(2+).</text>
</comment>
<dbReference type="EC" id="2.7.2.1" evidence="6"/>
<accession>A0A0C3RI44</accession>
<gene>
    <name evidence="6" type="primary">ackA</name>
    <name evidence="9" type="ORF">BA92_03505</name>
    <name evidence="8" type="ORF">IE90_09475</name>
</gene>
<dbReference type="GO" id="GO:0005737">
    <property type="term" value="C:cytoplasm"/>
    <property type="evidence" value="ECO:0007669"/>
    <property type="project" value="UniProtKB-SubCell"/>
</dbReference>
<protein>
    <recommendedName>
        <fullName evidence="6">Acetate kinase</fullName>
        <ecNumber evidence="6">2.7.2.1</ecNumber>
    </recommendedName>
    <alternativeName>
        <fullName evidence="6">Acetokinase</fullName>
    </alternativeName>
</protein>
<dbReference type="PROSITE" id="PS01075">
    <property type="entry name" value="ACETATE_KINASE_1"/>
    <property type="match status" value="1"/>
</dbReference>
<dbReference type="RefSeq" id="WP_041503599.1">
    <property type="nucleotide sequence ID" value="NZ_JPIT01000031.1"/>
</dbReference>
<evidence type="ECO:0000256" key="3">
    <source>
        <dbReference type="ARBA" id="ARBA00022741"/>
    </source>
</evidence>
<dbReference type="PANTHER" id="PTHR21060">
    <property type="entry name" value="ACETATE KINASE"/>
    <property type="match status" value="1"/>
</dbReference>
<dbReference type="UniPathway" id="UPA00340">
    <property type="reaction ID" value="UER00458"/>
</dbReference>
<comment type="caution">
    <text evidence="9">The sequence shown here is derived from an EMBL/GenBank/DDBJ whole genome shotgun (WGS) entry which is preliminary data.</text>
</comment>
<feature type="binding site" evidence="6">
    <location>
        <begin position="209"/>
        <end position="213"/>
    </location>
    <ligand>
        <name>ATP</name>
        <dbReference type="ChEBI" id="CHEBI:30616"/>
    </ligand>
</feature>
<feature type="binding site" evidence="6">
    <location>
        <begin position="284"/>
        <end position="286"/>
    </location>
    <ligand>
        <name>ATP</name>
        <dbReference type="ChEBI" id="CHEBI:30616"/>
    </ligand>
</feature>
<feature type="binding site" evidence="6">
    <location>
        <position position="14"/>
    </location>
    <ligand>
        <name>ATP</name>
        <dbReference type="ChEBI" id="CHEBI:30616"/>
    </ligand>
</feature>
<dbReference type="OrthoDB" id="9802453at2"/>
<keyword evidence="6" id="KW-0479">Metal-binding</keyword>
<dbReference type="NCBIfam" id="TIGR00016">
    <property type="entry name" value="ackA"/>
    <property type="match status" value="1"/>
</dbReference>
<feature type="active site" description="Proton donor/acceptor" evidence="6">
    <location>
        <position position="149"/>
    </location>
</feature>
<dbReference type="PRINTS" id="PR00471">
    <property type="entry name" value="ACETATEKNASE"/>
</dbReference>
<feature type="site" description="Transition state stabilizer" evidence="6">
    <location>
        <position position="242"/>
    </location>
</feature>
<dbReference type="InterPro" id="IPR023865">
    <property type="entry name" value="Aliphatic_acid_kinase_CS"/>
</dbReference>
<reference evidence="9 11" key="1">
    <citation type="submission" date="2014-07" db="EMBL/GenBank/DDBJ databases">
        <title>Porphyromonadaceae bacterium OUH 308042 = ATCC BAA-2681 = DSM 28342 draft genome.</title>
        <authorList>
            <person name="Sydenham T.V."/>
            <person name="Hasman H."/>
            <person name="Justensen U.S."/>
        </authorList>
    </citation>
    <scope>NUCLEOTIDE SEQUENCE [LARGE SCALE GENOMIC DNA]</scope>
    <source>
        <strain evidence="9 11">OUH 308042</strain>
    </source>
</reference>
<dbReference type="GO" id="GO:0000287">
    <property type="term" value="F:magnesium ion binding"/>
    <property type="evidence" value="ECO:0007669"/>
    <property type="project" value="UniProtKB-UniRule"/>
</dbReference>
<evidence type="ECO:0000313" key="11">
    <source>
        <dbReference type="Proteomes" id="UP000031980"/>
    </source>
</evidence>
<dbReference type="EMBL" id="JPIU01000037">
    <property type="protein sequence ID" value="KIO45549.1"/>
    <property type="molecule type" value="Genomic_DNA"/>
</dbReference>
<keyword evidence="6" id="KW-0460">Magnesium</keyword>
<dbReference type="Pfam" id="PF00871">
    <property type="entry name" value="Acetate_kinase"/>
    <property type="match status" value="1"/>
</dbReference>
<dbReference type="PANTHER" id="PTHR21060:SF15">
    <property type="entry name" value="ACETATE KINASE-RELATED"/>
    <property type="match status" value="1"/>
</dbReference>
<dbReference type="SUPFAM" id="SSF53067">
    <property type="entry name" value="Actin-like ATPase domain"/>
    <property type="match status" value="2"/>
</dbReference>
<evidence type="ECO:0000256" key="4">
    <source>
        <dbReference type="ARBA" id="ARBA00022777"/>
    </source>
</evidence>
<evidence type="ECO:0000256" key="5">
    <source>
        <dbReference type="ARBA" id="ARBA00022840"/>
    </source>
</evidence>
<comment type="catalytic activity">
    <reaction evidence="6">
        <text>acetate + ATP = acetyl phosphate + ADP</text>
        <dbReference type="Rhea" id="RHEA:11352"/>
        <dbReference type="ChEBI" id="CHEBI:22191"/>
        <dbReference type="ChEBI" id="CHEBI:30089"/>
        <dbReference type="ChEBI" id="CHEBI:30616"/>
        <dbReference type="ChEBI" id="CHEBI:456216"/>
        <dbReference type="EC" id="2.7.2.1"/>
    </reaction>
</comment>
<proteinExistence type="inferred from homology"/>
<feature type="binding site" evidence="6">
    <location>
        <position position="386"/>
    </location>
    <ligand>
        <name>Mg(2+)</name>
        <dbReference type="ChEBI" id="CHEBI:18420"/>
    </ligand>
</feature>
<keyword evidence="6" id="KW-0963">Cytoplasm</keyword>
<keyword evidence="5 6" id="KW-0067">ATP-binding</keyword>
<dbReference type="Proteomes" id="UP000031937">
    <property type="component" value="Unassembled WGS sequence"/>
</dbReference>
<dbReference type="PIRSF" id="PIRSF000722">
    <property type="entry name" value="Acetate_prop_kin"/>
    <property type="match status" value="1"/>
</dbReference>
<dbReference type="CDD" id="cd24010">
    <property type="entry name" value="ASKHA_NBD_AcK_PK"/>
    <property type="match status" value="1"/>
</dbReference>
<feature type="site" description="Transition state stabilizer" evidence="6">
    <location>
        <position position="181"/>
    </location>
</feature>
<dbReference type="PROSITE" id="PS01076">
    <property type="entry name" value="ACETATE_KINASE_2"/>
    <property type="match status" value="1"/>
</dbReference>
<dbReference type="Proteomes" id="UP000031980">
    <property type="component" value="Unassembled WGS sequence"/>
</dbReference>
<evidence type="ECO:0000256" key="2">
    <source>
        <dbReference type="ARBA" id="ARBA00022679"/>
    </source>
</evidence>
<keyword evidence="2 6" id="KW-0808">Transferase</keyword>
<evidence type="ECO:0000256" key="7">
    <source>
        <dbReference type="RuleBase" id="RU003835"/>
    </source>
</evidence>
<sequence length="399" mass="43358">MNILVLNCGSSSIKYQILDMKEEPVVLAKGLVEKIGLPKGNFTHKPSGKDKYEIEESIKDHITGINLILKALVDPTYGVIESLNDINAVGHRVAHGGEYFSQSVLVDDDVKKKIAACCELAPLHNPANLKGIETMEQLLPGVPQVAVFDTSFHQTLPKEAYVYGLPYKYYEQYGIRRYGFHGTSHKFVAEKACKILGWDISEKKIITCHLGNGSSITAIDHGKSVDTSMGFTPNAGVIMGTRTGDLDLGALLFICEKEGLNIPQANDLINKKSGLMGVSEVSSDCRELQAAAAKGNSQARLALDILAHDVKKYVGSYAAVLNGADLIIFTGGIGENDCEVRQQVCAHMEYMGIDFDSKANDGVRGKDIILTKPHSKVIVMSITTDEELVIATDTMNLVK</sequence>
<comment type="subcellular location">
    <subcellularLocation>
        <location evidence="6">Cytoplasm</location>
    </subcellularLocation>
</comment>
<evidence type="ECO:0000313" key="8">
    <source>
        <dbReference type="EMBL" id="KIO43371.1"/>
    </source>
</evidence>
<comment type="subunit">
    <text evidence="6">Homodimer.</text>
</comment>
<feature type="binding site" evidence="6">
    <location>
        <position position="92"/>
    </location>
    <ligand>
        <name>substrate</name>
    </ligand>
</feature>